<name>A0ACB8TZ82_9APHY</name>
<gene>
    <name evidence="1" type="ORF">BDY19DRAFT_995020</name>
</gene>
<evidence type="ECO:0000313" key="2">
    <source>
        <dbReference type="Proteomes" id="UP001055072"/>
    </source>
</evidence>
<sequence>MFSTEIRSGLRRRRTRRAADQKGAYIELVDLSGPRSHTHNKQWKSSDKPIKLPKVSFIFPSITMFASIVGLTMLALPILATPVPVVSRADCSTGSIQCCQSTESASSAMDTALFESMEVVLQDLNVPLDLDCSPVSVIRAGSGSACDTSPVCCEINDDGGLTYIGCVSITL</sequence>
<dbReference type="Proteomes" id="UP001055072">
    <property type="component" value="Unassembled WGS sequence"/>
</dbReference>
<reference evidence="1" key="1">
    <citation type="journal article" date="2021" name="Environ. Microbiol.">
        <title>Gene family expansions and transcriptome signatures uncover fungal adaptations to wood decay.</title>
        <authorList>
            <person name="Hage H."/>
            <person name="Miyauchi S."/>
            <person name="Viragh M."/>
            <person name="Drula E."/>
            <person name="Min B."/>
            <person name="Chaduli D."/>
            <person name="Navarro D."/>
            <person name="Favel A."/>
            <person name="Norest M."/>
            <person name="Lesage-Meessen L."/>
            <person name="Balint B."/>
            <person name="Merenyi Z."/>
            <person name="de Eugenio L."/>
            <person name="Morin E."/>
            <person name="Martinez A.T."/>
            <person name="Baldrian P."/>
            <person name="Stursova M."/>
            <person name="Martinez M.J."/>
            <person name="Novotny C."/>
            <person name="Magnuson J.K."/>
            <person name="Spatafora J.W."/>
            <person name="Maurice S."/>
            <person name="Pangilinan J."/>
            <person name="Andreopoulos W."/>
            <person name="LaButti K."/>
            <person name="Hundley H."/>
            <person name="Na H."/>
            <person name="Kuo A."/>
            <person name="Barry K."/>
            <person name="Lipzen A."/>
            <person name="Henrissat B."/>
            <person name="Riley R."/>
            <person name="Ahrendt S."/>
            <person name="Nagy L.G."/>
            <person name="Grigoriev I.V."/>
            <person name="Martin F."/>
            <person name="Rosso M.N."/>
        </authorList>
    </citation>
    <scope>NUCLEOTIDE SEQUENCE</scope>
    <source>
        <strain evidence="1">CBS 384.51</strain>
    </source>
</reference>
<accession>A0ACB8TZ82</accession>
<organism evidence="1 2">
    <name type="scientific">Irpex rosettiformis</name>
    <dbReference type="NCBI Taxonomy" id="378272"/>
    <lineage>
        <taxon>Eukaryota</taxon>
        <taxon>Fungi</taxon>
        <taxon>Dikarya</taxon>
        <taxon>Basidiomycota</taxon>
        <taxon>Agaricomycotina</taxon>
        <taxon>Agaricomycetes</taxon>
        <taxon>Polyporales</taxon>
        <taxon>Irpicaceae</taxon>
        <taxon>Irpex</taxon>
    </lineage>
</organism>
<keyword evidence="2" id="KW-1185">Reference proteome</keyword>
<dbReference type="EMBL" id="MU274918">
    <property type="protein sequence ID" value="KAI0087320.1"/>
    <property type="molecule type" value="Genomic_DNA"/>
</dbReference>
<comment type="caution">
    <text evidence="1">The sequence shown here is derived from an EMBL/GenBank/DDBJ whole genome shotgun (WGS) entry which is preliminary data.</text>
</comment>
<evidence type="ECO:0000313" key="1">
    <source>
        <dbReference type="EMBL" id="KAI0087320.1"/>
    </source>
</evidence>
<proteinExistence type="predicted"/>
<protein>
    <submittedName>
        <fullName evidence="1">Uncharacterized protein</fullName>
    </submittedName>
</protein>